<feature type="region of interest" description="Disordered" evidence="6">
    <location>
        <begin position="597"/>
        <end position="617"/>
    </location>
</feature>
<keyword evidence="2" id="KW-0132">Cell division</keyword>
<evidence type="ECO:0000256" key="4">
    <source>
        <dbReference type="ARBA" id="ARBA00023306"/>
    </source>
</evidence>
<dbReference type="STRING" id="6265.A0A0B2V6J8"/>
<evidence type="ECO:0000259" key="7">
    <source>
        <dbReference type="Pfam" id="PF24567"/>
    </source>
</evidence>
<feature type="domain" description="ANKLE2 third alpha/beta" evidence="7">
    <location>
        <begin position="298"/>
        <end position="391"/>
    </location>
</feature>
<feature type="compositionally biased region" description="Acidic residues" evidence="6">
    <location>
        <begin position="527"/>
        <end position="539"/>
    </location>
</feature>
<dbReference type="EMBL" id="JPKZ01002484">
    <property type="protein sequence ID" value="KHN76605.1"/>
    <property type="molecule type" value="Genomic_DNA"/>
</dbReference>
<dbReference type="PROSITE" id="PS50297">
    <property type="entry name" value="ANK_REP_REGION"/>
    <property type="match status" value="1"/>
</dbReference>
<organism evidence="8 9">
    <name type="scientific">Toxocara canis</name>
    <name type="common">Canine roundworm</name>
    <dbReference type="NCBI Taxonomy" id="6265"/>
    <lineage>
        <taxon>Eukaryota</taxon>
        <taxon>Metazoa</taxon>
        <taxon>Ecdysozoa</taxon>
        <taxon>Nematoda</taxon>
        <taxon>Chromadorea</taxon>
        <taxon>Rhabditida</taxon>
        <taxon>Spirurina</taxon>
        <taxon>Ascaridomorpha</taxon>
        <taxon>Ascaridoidea</taxon>
        <taxon>Toxocaridae</taxon>
        <taxon>Toxocara</taxon>
    </lineage>
</organism>
<sequence>MSIINFYHSCTKEYKIRDPKGPIKWKGDPEAMGDYFGVFVPSSPKNSNGSPGGAVFPTLKEASEFANTPEAKNSGARFKRFTSLDEAKEFAECGFVTGSPFAGGSVSRDTSSPSSPHCSEPTIEFPSVSRIQQNRLKKAIEAQDKGAFEEMVGSNPRYIINTSGDTPAIVVEGFRYNALHIAARVGNAHVVRYVLDAVRDVRTLAQIYGTNERDAKVRSEWLLDSYLNTPDKGALETPLHFASKFGHYEIVRMLLELTQCERNPKNKNGDLPVDVCCSRASAENKKNQSAILALFSPVYVPLYRPEDCSTAAIIKPPGYYPPKAVPGVGSPFASAYVLAAVAGPFMSGEDAARFRKEWIAAEREARLRDPLKGDERIGRALAHQYGVRWMERWRFYNDVIDLNSAGGLEKLNAYLVRNMLVSSREDTSARKKLVFDEDDEEQQPVDDDQFEDSFEVLPPLHPQTPSVLQETSLSDSLGSFISRIYSFRKRTSTERMAALHLDSGEEADLLVDNEDDSSERVAGGAEEVADISKDDDDDDMYRTPPSSPPESVYICEGIPSKEDGDLILALQLVDPDLLRQFGAISEYVYKVQKVPLEERSEWPASDSPRAKKRRQRI</sequence>
<dbReference type="SMART" id="SM00248">
    <property type="entry name" value="ANK"/>
    <property type="match status" value="2"/>
</dbReference>
<dbReference type="OMA" id="DCYLNMP"/>
<dbReference type="Pfam" id="PF24567">
    <property type="entry name" value="ANKLE2_3rd"/>
    <property type="match status" value="1"/>
</dbReference>
<evidence type="ECO:0000313" key="8">
    <source>
        <dbReference type="EMBL" id="KHN76605.1"/>
    </source>
</evidence>
<keyword evidence="9" id="KW-1185">Reference proteome</keyword>
<dbReference type="InterPro" id="IPR002110">
    <property type="entry name" value="Ankyrin_rpt"/>
</dbReference>
<evidence type="ECO:0000256" key="5">
    <source>
        <dbReference type="PROSITE-ProRule" id="PRU00023"/>
    </source>
</evidence>
<dbReference type="Pfam" id="PF12796">
    <property type="entry name" value="Ank_2"/>
    <property type="match status" value="1"/>
</dbReference>
<reference evidence="8" key="1">
    <citation type="submission" date="2014-11" db="EMBL/GenBank/DDBJ databases">
        <title>Genetic blueprint of the zoonotic pathogen Toxocara canis.</title>
        <authorList>
            <person name="Zhu X.-Q."/>
            <person name="Korhonen P.K."/>
            <person name="Cai H."/>
            <person name="Young N.D."/>
            <person name="Nejsum P."/>
            <person name="von Samson-Himmelstjerna G."/>
            <person name="Boag P.R."/>
            <person name="Tan P."/>
            <person name="Li Q."/>
            <person name="Min J."/>
            <person name="Yang Y."/>
            <person name="Wang X."/>
            <person name="Fang X."/>
            <person name="Hall R.S."/>
            <person name="Hofmann A."/>
            <person name="Sternberg P.W."/>
            <person name="Jex A.R."/>
            <person name="Gasser R.B."/>
        </authorList>
    </citation>
    <scope>NUCLEOTIDE SEQUENCE [LARGE SCALE GENOMIC DNA]</scope>
    <source>
        <strain evidence="8">PN_DK_2014</strain>
    </source>
</reference>
<dbReference type="Gene3D" id="1.25.40.20">
    <property type="entry name" value="Ankyrin repeat-containing domain"/>
    <property type="match status" value="1"/>
</dbReference>
<feature type="region of interest" description="Disordered" evidence="6">
    <location>
        <begin position="513"/>
        <end position="552"/>
    </location>
</feature>
<proteinExistence type="inferred from homology"/>
<dbReference type="AlphaFoldDB" id="A0A0B2V6J8"/>
<evidence type="ECO:0000256" key="2">
    <source>
        <dbReference type="ARBA" id="ARBA00022618"/>
    </source>
</evidence>
<dbReference type="SUPFAM" id="SSF48403">
    <property type="entry name" value="Ankyrin repeat"/>
    <property type="match status" value="1"/>
</dbReference>
<dbReference type="OrthoDB" id="7446186at2759"/>
<comment type="caution">
    <text evidence="8">The sequence shown here is derived from an EMBL/GenBank/DDBJ whole genome shotgun (WGS) entry which is preliminary data.</text>
</comment>
<dbReference type="InterPro" id="IPR056237">
    <property type="entry name" value="ANKLE2_3rd"/>
</dbReference>
<evidence type="ECO:0000256" key="3">
    <source>
        <dbReference type="ARBA" id="ARBA00023043"/>
    </source>
</evidence>
<dbReference type="GO" id="GO:0051301">
    <property type="term" value="P:cell division"/>
    <property type="evidence" value="ECO:0007669"/>
    <property type="project" value="UniProtKB-KW"/>
</dbReference>
<gene>
    <name evidence="8" type="primary">Ankle2</name>
    <name evidence="8" type="ORF">Tcan_05560</name>
</gene>
<dbReference type="PANTHER" id="PTHR12349:SF4">
    <property type="entry name" value="ANKYRIN REPEAT AND LEM DOMAIN-CONTAINING PROTEIN 2"/>
    <property type="match status" value="1"/>
</dbReference>
<feature type="repeat" description="ANK" evidence="5">
    <location>
        <begin position="234"/>
        <end position="256"/>
    </location>
</feature>
<dbReference type="InterPro" id="IPR036770">
    <property type="entry name" value="Ankyrin_rpt-contain_sf"/>
</dbReference>
<evidence type="ECO:0000313" key="9">
    <source>
        <dbReference type="Proteomes" id="UP000031036"/>
    </source>
</evidence>
<evidence type="ECO:0000256" key="1">
    <source>
        <dbReference type="ARBA" id="ARBA00007597"/>
    </source>
</evidence>
<protein>
    <submittedName>
        <fullName evidence="8">Ankyrin repeat and LEM domain-containing protein 2</fullName>
    </submittedName>
</protein>
<comment type="similarity">
    <text evidence="1">Belongs to the ANKLE2 family.</text>
</comment>
<name>A0A0B2V6J8_TOXCA</name>
<keyword evidence="4" id="KW-0131">Cell cycle</keyword>
<dbReference type="PANTHER" id="PTHR12349">
    <property type="entry name" value="ANKYRIN REPEAT AND LEM DOMAIN-CONTAINING PROTEIN 2"/>
    <property type="match status" value="1"/>
</dbReference>
<accession>A0A0B2V6J8</accession>
<keyword evidence="3 5" id="KW-0040">ANK repeat</keyword>
<evidence type="ECO:0000256" key="6">
    <source>
        <dbReference type="SAM" id="MobiDB-lite"/>
    </source>
</evidence>
<dbReference type="GO" id="GO:0005783">
    <property type="term" value="C:endoplasmic reticulum"/>
    <property type="evidence" value="ECO:0007669"/>
    <property type="project" value="TreeGrafter"/>
</dbReference>
<dbReference type="Proteomes" id="UP000031036">
    <property type="component" value="Unassembled WGS sequence"/>
</dbReference>
<dbReference type="GO" id="GO:0051721">
    <property type="term" value="F:protein phosphatase 2A binding"/>
    <property type="evidence" value="ECO:0007669"/>
    <property type="project" value="TreeGrafter"/>
</dbReference>
<dbReference type="PROSITE" id="PS50088">
    <property type="entry name" value="ANK_REPEAT"/>
    <property type="match status" value="1"/>
</dbReference>